<keyword evidence="1" id="KW-0812">Transmembrane</keyword>
<organism evidence="3 4">
    <name type="scientific">Nostocoides jenkinsii Ben 74</name>
    <dbReference type="NCBI Taxonomy" id="1193518"/>
    <lineage>
        <taxon>Bacteria</taxon>
        <taxon>Bacillati</taxon>
        <taxon>Actinomycetota</taxon>
        <taxon>Actinomycetes</taxon>
        <taxon>Micrococcales</taxon>
        <taxon>Intrasporangiaceae</taxon>
        <taxon>Nostocoides</taxon>
    </lineage>
</organism>
<comment type="caution">
    <text evidence="3">The sequence shown here is derived from an EMBL/GenBank/DDBJ whole genome shotgun (WGS) entry which is preliminary data.</text>
</comment>
<dbReference type="EMBL" id="CAJC01000046">
    <property type="protein sequence ID" value="CCI52031.1"/>
    <property type="molecule type" value="Genomic_DNA"/>
</dbReference>
<evidence type="ECO:0000256" key="1">
    <source>
        <dbReference type="SAM" id="Phobius"/>
    </source>
</evidence>
<dbReference type="InterPro" id="IPR028087">
    <property type="entry name" value="Tad_N"/>
</dbReference>
<dbReference type="Proteomes" id="UP000035720">
    <property type="component" value="Unassembled WGS sequence"/>
</dbReference>
<evidence type="ECO:0000313" key="3">
    <source>
        <dbReference type="EMBL" id="CCI52031.1"/>
    </source>
</evidence>
<evidence type="ECO:0000259" key="2">
    <source>
        <dbReference type="Pfam" id="PF13400"/>
    </source>
</evidence>
<feature type="transmembrane region" description="Helical" evidence="1">
    <location>
        <begin position="25"/>
        <end position="46"/>
    </location>
</feature>
<keyword evidence="4" id="KW-1185">Reference proteome</keyword>
<keyword evidence="1" id="KW-1133">Transmembrane helix</keyword>
<sequence>MRMRTKGSGAAYGKKSDDDREAGTIALMILALCLIGSVLILGTITVTSAQLARMRLLDAADAAALDAADTVSDVVYVNGVGEAVPLTDAAVVQSASAYLAARPLPSRIQTWSIAPGTGSPDGTSAVVVLTGTAELPILGSALDALGGSITITVSSRARADVVP</sequence>
<proteinExistence type="predicted"/>
<reference evidence="3 4" key="1">
    <citation type="journal article" date="2013" name="ISME J.">
        <title>A metabolic model for members of the genus Tetrasphaera involved in enhanced biological phosphorus removal.</title>
        <authorList>
            <person name="Kristiansen R."/>
            <person name="Nguyen H.T.T."/>
            <person name="Saunders A.M."/>
            <person name="Nielsen J.L."/>
            <person name="Wimmer R."/>
            <person name="Le V.Q."/>
            <person name="McIlroy S.J."/>
            <person name="Petrovski S."/>
            <person name="Seviour R.J."/>
            <person name="Calteau A."/>
            <person name="Nielsen K.L."/>
            <person name="Nielsen P.H."/>
        </authorList>
    </citation>
    <scope>NUCLEOTIDE SEQUENCE [LARGE SCALE GENOMIC DNA]</scope>
    <source>
        <strain evidence="3 4">Ben 74</strain>
    </source>
</reference>
<evidence type="ECO:0000313" key="4">
    <source>
        <dbReference type="Proteomes" id="UP000035720"/>
    </source>
</evidence>
<protein>
    <recommendedName>
        <fullName evidence="2">Putative Flp pilus-assembly TadG-like N-terminal domain-containing protein</fullName>
    </recommendedName>
</protein>
<dbReference type="AlphaFoldDB" id="A0A077M487"/>
<dbReference type="STRING" id="1193518.BN13_140023"/>
<name>A0A077M487_9MICO</name>
<accession>A0A077M487</accession>
<dbReference type="RefSeq" id="WP_235433923.1">
    <property type="nucleotide sequence ID" value="NZ_HF571038.1"/>
</dbReference>
<feature type="domain" description="Putative Flp pilus-assembly TadG-like N-terminal" evidence="2">
    <location>
        <begin position="23"/>
        <end position="69"/>
    </location>
</feature>
<gene>
    <name evidence="3" type="ORF">BN13_140023</name>
</gene>
<keyword evidence="1" id="KW-0472">Membrane</keyword>
<dbReference type="Pfam" id="PF13400">
    <property type="entry name" value="Tad"/>
    <property type="match status" value="1"/>
</dbReference>